<keyword evidence="7" id="KW-0675">Receptor</keyword>
<evidence type="ECO:0000256" key="2">
    <source>
        <dbReference type="ARBA" id="ARBA00022475"/>
    </source>
</evidence>
<keyword evidence="6 9" id="KW-0472">Membrane</keyword>
<sequence>MRRLLEQERLVRSIPAVRQPSIIERTADRSVWFPAVVTSLFAGSSKRSATICRRQSEKLLLYPTLQFAKTSLRTELRVARTIAVVVGCFTCCWLPFTIIYVVQAFQFCPIGKCIPEWLFTLAFWLGYSNSALNPILYAAFSRDFRNAFADF</sequence>
<dbReference type="Gene3D" id="1.20.1070.10">
    <property type="entry name" value="Rhodopsin 7-helix transmembrane proteins"/>
    <property type="match status" value="1"/>
</dbReference>
<evidence type="ECO:0000256" key="8">
    <source>
        <dbReference type="ARBA" id="ARBA00023224"/>
    </source>
</evidence>
<evidence type="ECO:0000256" key="9">
    <source>
        <dbReference type="SAM" id="Phobius"/>
    </source>
</evidence>
<keyword evidence="5" id="KW-0297">G-protein coupled receptor</keyword>
<dbReference type="PANTHER" id="PTHR24248">
    <property type="entry name" value="ADRENERGIC RECEPTOR-RELATED G-PROTEIN COUPLED RECEPTOR"/>
    <property type="match status" value="1"/>
</dbReference>
<evidence type="ECO:0000256" key="1">
    <source>
        <dbReference type="ARBA" id="ARBA00004651"/>
    </source>
</evidence>
<accession>A0A914MI70</accession>
<proteinExistence type="predicted"/>
<dbReference type="PROSITE" id="PS50262">
    <property type="entry name" value="G_PROTEIN_RECEP_F1_2"/>
    <property type="match status" value="1"/>
</dbReference>
<feature type="domain" description="G-protein coupled receptors family 1 profile" evidence="10">
    <location>
        <begin position="1"/>
        <end position="137"/>
    </location>
</feature>
<comment type="subcellular location">
    <subcellularLocation>
        <location evidence="1">Cell membrane</location>
        <topology evidence="1">Multi-pass membrane protein</topology>
    </subcellularLocation>
</comment>
<dbReference type="SUPFAM" id="SSF81321">
    <property type="entry name" value="Family A G protein-coupled receptor-like"/>
    <property type="match status" value="1"/>
</dbReference>
<keyword evidence="2" id="KW-1003">Cell membrane</keyword>
<dbReference type="WBParaSite" id="Minc3s01529g24510">
    <property type="protein sequence ID" value="Minc3s01529g24510"/>
    <property type="gene ID" value="Minc3s01529g24510"/>
</dbReference>
<dbReference type="GO" id="GO:0004930">
    <property type="term" value="F:G protein-coupled receptor activity"/>
    <property type="evidence" value="ECO:0007669"/>
    <property type="project" value="UniProtKB-KW"/>
</dbReference>
<evidence type="ECO:0000256" key="6">
    <source>
        <dbReference type="ARBA" id="ARBA00023136"/>
    </source>
</evidence>
<keyword evidence="8" id="KW-0807">Transducer</keyword>
<dbReference type="InterPro" id="IPR017452">
    <property type="entry name" value="GPCR_Rhodpsn_7TM"/>
</dbReference>
<dbReference type="Pfam" id="PF00001">
    <property type="entry name" value="7tm_1"/>
    <property type="match status" value="1"/>
</dbReference>
<keyword evidence="11" id="KW-1185">Reference proteome</keyword>
<evidence type="ECO:0000313" key="11">
    <source>
        <dbReference type="Proteomes" id="UP000887563"/>
    </source>
</evidence>
<evidence type="ECO:0000256" key="4">
    <source>
        <dbReference type="ARBA" id="ARBA00022989"/>
    </source>
</evidence>
<evidence type="ECO:0000256" key="3">
    <source>
        <dbReference type="ARBA" id="ARBA00022692"/>
    </source>
</evidence>
<feature type="transmembrane region" description="Helical" evidence="9">
    <location>
        <begin position="117"/>
        <end position="140"/>
    </location>
</feature>
<evidence type="ECO:0000259" key="10">
    <source>
        <dbReference type="PROSITE" id="PS50262"/>
    </source>
</evidence>
<dbReference type="GO" id="GO:0005886">
    <property type="term" value="C:plasma membrane"/>
    <property type="evidence" value="ECO:0007669"/>
    <property type="project" value="UniProtKB-SubCell"/>
</dbReference>
<reference evidence="12" key="1">
    <citation type="submission" date="2022-11" db="UniProtKB">
        <authorList>
            <consortium name="WormBaseParasite"/>
        </authorList>
    </citation>
    <scope>IDENTIFICATION</scope>
</reference>
<dbReference type="AlphaFoldDB" id="A0A914MI70"/>
<feature type="transmembrane region" description="Helical" evidence="9">
    <location>
        <begin position="82"/>
        <end position="105"/>
    </location>
</feature>
<dbReference type="InterPro" id="IPR000276">
    <property type="entry name" value="GPCR_Rhodpsn"/>
</dbReference>
<name>A0A914MI70_MELIC</name>
<keyword evidence="4 9" id="KW-1133">Transmembrane helix</keyword>
<evidence type="ECO:0000256" key="5">
    <source>
        <dbReference type="ARBA" id="ARBA00023040"/>
    </source>
</evidence>
<dbReference type="Proteomes" id="UP000887563">
    <property type="component" value="Unplaced"/>
</dbReference>
<evidence type="ECO:0000313" key="12">
    <source>
        <dbReference type="WBParaSite" id="Minc3s01529g24510"/>
    </source>
</evidence>
<keyword evidence="3 9" id="KW-0812">Transmembrane</keyword>
<dbReference type="PRINTS" id="PR00237">
    <property type="entry name" value="GPCRRHODOPSN"/>
</dbReference>
<organism evidence="11 12">
    <name type="scientific">Meloidogyne incognita</name>
    <name type="common">Southern root-knot nematode worm</name>
    <name type="synonym">Oxyuris incognita</name>
    <dbReference type="NCBI Taxonomy" id="6306"/>
    <lineage>
        <taxon>Eukaryota</taxon>
        <taxon>Metazoa</taxon>
        <taxon>Ecdysozoa</taxon>
        <taxon>Nematoda</taxon>
        <taxon>Chromadorea</taxon>
        <taxon>Rhabditida</taxon>
        <taxon>Tylenchina</taxon>
        <taxon>Tylenchomorpha</taxon>
        <taxon>Tylenchoidea</taxon>
        <taxon>Meloidogynidae</taxon>
        <taxon>Meloidogyninae</taxon>
        <taxon>Meloidogyne</taxon>
        <taxon>Meloidogyne incognita group</taxon>
    </lineage>
</organism>
<protein>
    <submittedName>
        <fullName evidence="12">G-protein coupled receptors family 1 profile domain-containing protein</fullName>
    </submittedName>
</protein>
<evidence type="ECO:0000256" key="7">
    <source>
        <dbReference type="ARBA" id="ARBA00023170"/>
    </source>
</evidence>